<sequence>MTGTKQTVTKQAVTKQTAATQIATKQTVTKQSATKWGAALHIPDAVTTGGQDWNVRRAWPAGDSRIAWEASLPGQGTRVGYLDERGVTVLDADRDPKLPGLAGLLEDGGRLVSHRPGRRAVVRLRDGSFAKCVRDGKASDVIAGQCRAVGFLPGFALPQVLSSDSSTVVLSVVPGVELHDPAELGEEWSRAWAESLDAWAQAKAHPTNTVPAAAPKLSTAMPFHGAADEVEVLHLWRERARPLLETTRTARGETLLADVDELITEVTAELDDETASARDGSIGLIHRDLHDKQIMWDPISGPGLLDVDTACRGERALDLGNLRAHARWRTEQGLWTPAEAAVVIDEIARVASAGGFDPARVSVYERATLIRLACVYAFRPAWSDRIGWLLEAAQAM</sequence>
<keyword evidence="5" id="KW-1185">Reference proteome</keyword>
<name>A0A5C4X2W4_9MICO</name>
<protein>
    <recommendedName>
        <fullName evidence="1">Aminoglycoside phosphotransferase domain-containing protein</fullName>
    </recommendedName>
</protein>
<dbReference type="InterPro" id="IPR011009">
    <property type="entry name" value="Kinase-like_dom_sf"/>
</dbReference>
<reference evidence="2" key="1">
    <citation type="journal article" date="2014" name="Int. J. Syst. Evol. Microbiol.">
        <title>Complete genome of a new Firmicutes species belonging to the dominant human colonic microbiota ('Ruminococcus bicirculans') reveals two chromosomes and a selective capacity to utilize plant glucans.</title>
        <authorList>
            <consortium name="NISC Comparative Sequencing Program"/>
            <person name="Wegmann U."/>
            <person name="Louis P."/>
            <person name="Goesmann A."/>
            <person name="Henrissat B."/>
            <person name="Duncan S.H."/>
            <person name="Flint H.J."/>
        </authorList>
    </citation>
    <scope>NUCLEOTIDE SEQUENCE</scope>
    <source>
        <strain evidence="2">CGMCC 1.15472</strain>
    </source>
</reference>
<dbReference type="Proteomes" id="UP000632322">
    <property type="component" value="Unassembled WGS sequence"/>
</dbReference>
<dbReference type="InterPro" id="IPR002575">
    <property type="entry name" value="Aminoglycoside_PTrfase"/>
</dbReference>
<reference evidence="3 4" key="3">
    <citation type="submission" date="2019-06" db="EMBL/GenBank/DDBJ databases">
        <authorList>
            <person name="Mardanova A.M."/>
            <person name="Pudova D.S."/>
            <person name="Shagimardanova E.I."/>
            <person name="Gogoleva N.E."/>
            <person name="Lutfullin M.T."/>
            <person name="Hadieva G.F."/>
            <person name="Sharipova M.R."/>
        </authorList>
    </citation>
    <scope>NUCLEOTIDE SEQUENCE [LARGE SCALE GENOMIC DNA]</scope>
    <source>
        <strain evidence="3 4">MG-1</strain>
    </source>
</reference>
<feature type="domain" description="Aminoglycoside phosphotransferase" evidence="1">
    <location>
        <begin position="156"/>
        <end position="333"/>
    </location>
</feature>
<evidence type="ECO:0000313" key="5">
    <source>
        <dbReference type="Proteomes" id="UP000632322"/>
    </source>
</evidence>
<evidence type="ECO:0000313" key="4">
    <source>
        <dbReference type="Proteomes" id="UP000314223"/>
    </source>
</evidence>
<dbReference type="RefSeq" id="WP_139468010.1">
    <property type="nucleotide sequence ID" value="NZ_BMJG01000002.1"/>
</dbReference>
<dbReference type="Proteomes" id="UP000314223">
    <property type="component" value="Unassembled WGS sequence"/>
</dbReference>
<evidence type="ECO:0000313" key="3">
    <source>
        <dbReference type="EMBL" id="TNM55871.1"/>
    </source>
</evidence>
<accession>A0A5C4X2W4</accession>
<dbReference type="EMBL" id="BMJG01000002">
    <property type="protein sequence ID" value="GGC29171.1"/>
    <property type="molecule type" value="Genomic_DNA"/>
</dbReference>
<reference evidence="2" key="4">
    <citation type="submission" date="2024-05" db="EMBL/GenBank/DDBJ databases">
        <authorList>
            <person name="Sun Q."/>
            <person name="Zhou Y."/>
        </authorList>
    </citation>
    <scope>NUCLEOTIDE SEQUENCE</scope>
    <source>
        <strain evidence="2">CGMCC 1.15472</strain>
    </source>
</reference>
<dbReference type="AlphaFoldDB" id="A0A5C4X2W4"/>
<gene>
    <name evidence="3" type="ORF">FHQ09_06420</name>
    <name evidence="2" type="ORF">GCM10010974_09650</name>
</gene>
<reference evidence="5" key="2">
    <citation type="journal article" date="2019" name="Int. J. Syst. Evol. Microbiol.">
        <title>The Global Catalogue of Microorganisms (GCM) 10K type strain sequencing project: providing services to taxonomists for standard genome sequencing and annotation.</title>
        <authorList>
            <consortium name="The Broad Institute Genomics Platform"/>
            <consortium name="The Broad Institute Genome Sequencing Center for Infectious Disease"/>
            <person name="Wu L."/>
            <person name="Ma J."/>
        </authorList>
    </citation>
    <scope>NUCLEOTIDE SEQUENCE [LARGE SCALE GENOMIC DNA]</scope>
    <source>
        <strain evidence="5">CGMCC 1.15472</strain>
    </source>
</reference>
<proteinExistence type="predicted"/>
<dbReference type="Pfam" id="PF01636">
    <property type="entry name" value="APH"/>
    <property type="match status" value="1"/>
</dbReference>
<dbReference type="SUPFAM" id="SSF56112">
    <property type="entry name" value="Protein kinase-like (PK-like)"/>
    <property type="match status" value="1"/>
</dbReference>
<comment type="caution">
    <text evidence="3">The sequence shown here is derived from an EMBL/GenBank/DDBJ whole genome shotgun (WGS) entry which is preliminary data.</text>
</comment>
<dbReference type="EMBL" id="VDMQ01000003">
    <property type="protein sequence ID" value="TNM55871.1"/>
    <property type="molecule type" value="Genomic_DNA"/>
</dbReference>
<organism evidence="3 4">
    <name type="scientific">Brevibacterium sediminis</name>
    <dbReference type="NCBI Taxonomy" id="1857024"/>
    <lineage>
        <taxon>Bacteria</taxon>
        <taxon>Bacillati</taxon>
        <taxon>Actinomycetota</taxon>
        <taxon>Actinomycetes</taxon>
        <taxon>Micrococcales</taxon>
        <taxon>Brevibacteriaceae</taxon>
        <taxon>Brevibacterium</taxon>
    </lineage>
</organism>
<evidence type="ECO:0000313" key="2">
    <source>
        <dbReference type="EMBL" id="GGC29171.1"/>
    </source>
</evidence>
<evidence type="ECO:0000259" key="1">
    <source>
        <dbReference type="Pfam" id="PF01636"/>
    </source>
</evidence>
<dbReference type="Gene3D" id="3.90.1200.10">
    <property type="match status" value="1"/>
</dbReference>